<organism evidence="6 7">
    <name type="scientific">Aliidongia dinghuensis</name>
    <dbReference type="NCBI Taxonomy" id="1867774"/>
    <lineage>
        <taxon>Bacteria</taxon>
        <taxon>Pseudomonadati</taxon>
        <taxon>Pseudomonadota</taxon>
        <taxon>Alphaproteobacteria</taxon>
        <taxon>Rhodospirillales</taxon>
        <taxon>Dongiaceae</taxon>
        <taxon>Aliidongia</taxon>
    </lineage>
</organism>
<evidence type="ECO:0000256" key="4">
    <source>
        <dbReference type="HAMAP-Rule" id="MF_00063"/>
    </source>
</evidence>
<dbReference type="GO" id="GO:0005737">
    <property type="term" value="C:cytoplasm"/>
    <property type="evidence" value="ECO:0007669"/>
    <property type="project" value="UniProtKB-SubCell"/>
</dbReference>
<evidence type="ECO:0000259" key="5">
    <source>
        <dbReference type="Pfam" id="PF01507"/>
    </source>
</evidence>
<dbReference type="InterPro" id="IPR002500">
    <property type="entry name" value="PAPS_reduct_dom"/>
</dbReference>
<feature type="active site" description="Nucleophile; cysteine thiosulfonate intermediate" evidence="4">
    <location>
        <position position="227"/>
    </location>
</feature>
<comment type="pathway">
    <text evidence="3 4">Sulfur metabolism; hydrogen sulfide biosynthesis; sulfite from sulfate.</text>
</comment>
<dbReference type="RefSeq" id="WP_189050045.1">
    <property type="nucleotide sequence ID" value="NZ_BMJQ01000012.1"/>
</dbReference>
<dbReference type="GO" id="GO:0051539">
    <property type="term" value="F:4 iron, 4 sulfur cluster binding"/>
    <property type="evidence" value="ECO:0007669"/>
    <property type="project" value="UniProtKB-UniRule"/>
</dbReference>
<keyword evidence="7" id="KW-1185">Reference proteome</keyword>
<dbReference type="GO" id="GO:0043866">
    <property type="term" value="F:adenylyl-sulfate reductase (thioredoxin) activity"/>
    <property type="evidence" value="ECO:0007669"/>
    <property type="project" value="UniProtKB-EC"/>
</dbReference>
<protein>
    <recommendedName>
        <fullName evidence="4">Adenosine 5'-phosphosulfate reductase</fullName>
        <shortName evidence="4">APS reductase</shortName>
        <ecNumber evidence="4">1.8.4.10</ecNumber>
    </recommendedName>
    <alternativeName>
        <fullName evidence="4">5'-adenylylsulfate reductase</fullName>
    </alternativeName>
    <alternativeName>
        <fullName evidence="4">Thioredoxin-dependent 5'-adenylylsulfate reductase</fullName>
    </alternativeName>
</protein>
<name>A0A8J3E5B8_9PROT</name>
<comment type="function">
    <text evidence="4">Catalyzes the formation of sulfite from adenosine 5'-phosphosulfate (APS) using thioredoxin as an electron donor.</text>
</comment>
<proteinExistence type="inferred from homology"/>
<reference evidence="6" key="2">
    <citation type="submission" date="2020-09" db="EMBL/GenBank/DDBJ databases">
        <authorList>
            <person name="Sun Q."/>
            <person name="Zhou Y."/>
        </authorList>
    </citation>
    <scope>NUCLEOTIDE SEQUENCE</scope>
    <source>
        <strain evidence="6">CGMCC 1.15725</strain>
    </source>
</reference>
<evidence type="ECO:0000256" key="2">
    <source>
        <dbReference type="ARBA" id="ARBA00023002"/>
    </source>
</evidence>
<feature type="binding site" evidence="4">
    <location>
        <position position="120"/>
    </location>
    <ligand>
        <name>[4Fe-4S] cluster</name>
        <dbReference type="ChEBI" id="CHEBI:49883"/>
    </ligand>
</feature>
<dbReference type="EMBL" id="BMJQ01000012">
    <property type="protein sequence ID" value="GGF34146.1"/>
    <property type="molecule type" value="Genomic_DNA"/>
</dbReference>
<evidence type="ECO:0000256" key="3">
    <source>
        <dbReference type="ARBA" id="ARBA00024327"/>
    </source>
</evidence>
<feature type="domain" description="Phosphoadenosine phosphosulphate reductase" evidence="5">
    <location>
        <begin position="39"/>
        <end position="206"/>
    </location>
</feature>
<dbReference type="GO" id="GO:0046872">
    <property type="term" value="F:metal ion binding"/>
    <property type="evidence" value="ECO:0007669"/>
    <property type="project" value="UniProtKB-KW"/>
</dbReference>
<keyword evidence="2 4" id="KW-0560">Oxidoreductase</keyword>
<feature type="binding site" evidence="4">
    <location>
        <position position="121"/>
    </location>
    <ligand>
        <name>[4Fe-4S] cluster</name>
        <dbReference type="ChEBI" id="CHEBI:49883"/>
    </ligand>
</feature>
<dbReference type="PANTHER" id="PTHR46509">
    <property type="entry name" value="PHOSPHOADENOSINE PHOSPHOSULFATE REDUCTASE"/>
    <property type="match status" value="1"/>
</dbReference>
<dbReference type="HAMAP" id="MF_00063">
    <property type="entry name" value="CysH"/>
    <property type="match status" value="1"/>
</dbReference>
<keyword evidence="4" id="KW-0479">Metal-binding</keyword>
<feature type="binding site" evidence="4">
    <location>
        <position position="201"/>
    </location>
    <ligand>
        <name>[4Fe-4S] cluster</name>
        <dbReference type="ChEBI" id="CHEBI:49883"/>
    </ligand>
</feature>
<dbReference type="InterPro" id="IPR004511">
    <property type="entry name" value="PAPS/APS_Rdtase"/>
</dbReference>
<comment type="catalytic activity">
    <reaction evidence="4">
        <text>[thioredoxin]-disulfide + sulfite + AMP + 2 H(+) = adenosine 5'-phosphosulfate + [thioredoxin]-dithiol</text>
        <dbReference type="Rhea" id="RHEA:21976"/>
        <dbReference type="Rhea" id="RHEA-COMP:10698"/>
        <dbReference type="Rhea" id="RHEA-COMP:10700"/>
        <dbReference type="ChEBI" id="CHEBI:15378"/>
        <dbReference type="ChEBI" id="CHEBI:17359"/>
        <dbReference type="ChEBI" id="CHEBI:29950"/>
        <dbReference type="ChEBI" id="CHEBI:50058"/>
        <dbReference type="ChEBI" id="CHEBI:58243"/>
        <dbReference type="ChEBI" id="CHEBI:456215"/>
        <dbReference type="EC" id="1.8.4.10"/>
    </reaction>
</comment>
<keyword evidence="4" id="KW-0408">Iron</keyword>
<sequence length="250" mass="27639">MDLDLAARQRAVTLNRQYQGVDGEEFLRAIIEDEFPGRVAIVSSFGTESALLLALAARVRQDIPIIFLDTGHHFPETLAYRDLVQRRLGLTGLRTVKAADATLADRDPDAELWQFDTDACCSLRKVEPLQHAIREFDVLISGRKHYHGALRQFISRAEAVDGLIKVDPIADWSPERVEEAFEALDLPRHPLIARGYRSVGCRPCTIPAGDAADPRAGRWAGQVRTECGIHRAGRLQPAQPAETDALSVAS</sequence>
<evidence type="ECO:0000313" key="7">
    <source>
        <dbReference type="Proteomes" id="UP000646365"/>
    </source>
</evidence>
<dbReference type="NCBIfam" id="NF002537">
    <property type="entry name" value="PRK02090.1"/>
    <property type="match status" value="1"/>
</dbReference>
<dbReference type="Gene3D" id="3.40.50.620">
    <property type="entry name" value="HUPs"/>
    <property type="match status" value="1"/>
</dbReference>
<dbReference type="GO" id="GO:0070814">
    <property type="term" value="P:hydrogen sulfide biosynthetic process"/>
    <property type="evidence" value="ECO:0007669"/>
    <property type="project" value="UniProtKB-UniRule"/>
</dbReference>
<dbReference type="PANTHER" id="PTHR46509:SF1">
    <property type="entry name" value="PHOSPHOADENOSINE PHOSPHOSULFATE REDUCTASE"/>
    <property type="match status" value="1"/>
</dbReference>
<dbReference type="PIRSF" id="PIRSF000857">
    <property type="entry name" value="PAPS_reductase"/>
    <property type="match status" value="1"/>
</dbReference>
<keyword evidence="4" id="KW-0963">Cytoplasm</keyword>
<dbReference type="InterPro" id="IPR014729">
    <property type="entry name" value="Rossmann-like_a/b/a_fold"/>
</dbReference>
<evidence type="ECO:0000313" key="6">
    <source>
        <dbReference type="EMBL" id="GGF34146.1"/>
    </source>
</evidence>
<dbReference type="SUPFAM" id="SSF52402">
    <property type="entry name" value="Adenine nucleotide alpha hydrolases-like"/>
    <property type="match status" value="1"/>
</dbReference>
<evidence type="ECO:0000256" key="1">
    <source>
        <dbReference type="ARBA" id="ARBA00009732"/>
    </source>
</evidence>
<dbReference type="Proteomes" id="UP000646365">
    <property type="component" value="Unassembled WGS sequence"/>
</dbReference>
<dbReference type="AlphaFoldDB" id="A0A8J3E5B8"/>
<comment type="subcellular location">
    <subcellularLocation>
        <location evidence="4">Cytoplasm</location>
    </subcellularLocation>
</comment>
<gene>
    <name evidence="4 6" type="primary">cysH</name>
    <name evidence="6" type="ORF">GCM10011611_45470</name>
</gene>
<reference evidence="6" key="1">
    <citation type="journal article" date="2014" name="Int. J. Syst. Evol. Microbiol.">
        <title>Complete genome sequence of Corynebacterium casei LMG S-19264T (=DSM 44701T), isolated from a smear-ripened cheese.</title>
        <authorList>
            <consortium name="US DOE Joint Genome Institute (JGI-PGF)"/>
            <person name="Walter F."/>
            <person name="Albersmeier A."/>
            <person name="Kalinowski J."/>
            <person name="Ruckert C."/>
        </authorList>
    </citation>
    <scope>NUCLEOTIDE SEQUENCE</scope>
    <source>
        <strain evidence="6">CGMCC 1.15725</strain>
    </source>
</reference>
<accession>A0A8J3E5B8</accession>
<comment type="similarity">
    <text evidence="1 4">Belongs to the PAPS reductase family. CysH subfamily.</text>
</comment>
<comment type="caution">
    <text evidence="6">The sequence shown here is derived from an EMBL/GenBank/DDBJ whole genome shotgun (WGS) entry which is preliminary data.</text>
</comment>
<dbReference type="GO" id="GO:0019379">
    <property type="term" value="P:sulfate assimilation, phosphoadenylyl sulfate reduction by phosphoadenylyl-sulfate reductase (thioredoxin)"/>
    <property type="evidence" value="ECO:0007669"/>
    <property type="project" value="UniProtKB-UniRule"/>
</dbReference>
<comment type="cofactor">
    <cofactor evidence="4">
        <name>[4Fe-4S] cluster</name>
        <dbReference type="ChEBI" id="CHEBI:49883"/>
    </cofactor>
    <text evidence="4">Binds 1 [4Fe-4S] cluster per subunit.</text>
</comment>
<dbReference type="GO" id="GO:0004604">
    <property type="term" value="F:phosphoadenylyl-sulfate reductase (thioredoxin) activity"/>
    <property type="evidence" value="ECO:0007669"/>
    <property type="project" value="UniProtKB-UniRule"/>
</dbReference>
<dbReference type="Pfam" id="PF01507">
    <property type="entry name" value="PAPS_reduct"/>
    <property type="match status" value="1"/>
</dbReference>
<dbReference type="EC" id="1.8.4.10" evidence="4"/>
<feature type="binding site" evidence="4">
    <location>
        <position position="204"/>
    </location>
    <ligand>
        <name>[4Fe-4S] cluster</name>
        <dbReference type="ChEBI" id="CHEBI:49883"/>
    </ligand>
</feature>
<keyword evidence="4" id="KW-0411">Iron-sulfur</keyword>